<dbReference type="PANTHER" id="PTHR12606:SF136">
    <property type="entry name" value="ULP1 PROTEASE FAMILY PROTEIN"/>
    <property type="match status" value="1"/>
</dbReference>
<keyword evidence="3" id="KW-0378">Hydrolase</keyword>
<dbReference type="InterPro" id="IPR003653">
    <property type="entry name" value="Peptidase_C48_C"/>
</dbReference>
<reference evidence="7" key="2">
    <citation type="submission" date="2025-08" db="UniProtKB">
        <authorList>
            <consortium name="RefSeq"/>
        </authorList>
    </citation>
    <scope>IDENTIFICATION</scope>
    <source>
        <tissue evidence="7">Leaf</tissue>
    </source>
</reference>
<evidence type="ECO:0000256" key="2">
    <source>
        <dbReference type="ARBA" id="ARBA00022670"/>
    </source>
</evidence>
<dbReference type="RefSeq" id="XP_056846508.1">
    <property type="nucleotide sequence ID" value="XM_056990528.1"/>
</dbReference>
<dbReference type="Gene3D" id="3.40.395.10">
    <property type="entry name" value="Adenoviral Proteinase, Chain A"/>
    <property type="match status" value="1"/>
</dbReference>
<organism evidence="6 7">
    <name type="scientific">Raphanus sativus</name>
    <name type="common">Radish</name>
    <name type="synonym">Raphanus raphanistrum var. sativus</name>
    <dbReference type="NCBI Taxonomy" id="3726"/>
    <lineage>
        <taxon>Eukaryota</taxon>
        <taxon>Viridiplantae</taxon>
        <taxon>Streptophyta</taxon>
        <taxon>Embryophyta</taxon>
        <taxon>Tracheophyta</taxon>
        <taxon>Spermatophyta</taxon>
        <taxon>Magnoliopsida</taxon>
        <taxon>eudicotyledons</taxon>
        <taxon>Gunneridae</taxon>
        <taxon>Pentapetalae</taxon>
        <taxon>rosids</taxon>
        <taxon>malvids</taxon>
        <taxon>Brassicales</taxon>
        <taxon>Brassicaceae</taxon>
        <taxon>Brassiceae</taxon>
        <taxon>Raphanus</taxon>
    </lineage>
</organism>
<dbReference type="GeneID" id="108833649"/>
<evidence type="ECO:0000259" key="5">
    <source>
        <dbReference type="PROSITE" id="PS50600"/>
    </source>
</evidence>
<dbReference type="PROSITE" id="PS50600">
    <property type="entry name" value="ULP_PROTEASE"/>
    <property type="match status" value="1"/>
</dbReference>
<feature type="domain" description="Ubiquitin-like protease family profile" evidence="5">
    <location>
        <begin position="50"/>
        <end position="253"/>
    </location>
</feature>
<proteinExistence type="inferred from homology"/>
<evidence type="ECO:0000256" key="1">
    <source>
        <dbReference type="ARBA" id="ARBA00005234"/>
    </source>
</evidence>
<dbReference type="GO" id="GO:0006508">
    <property type="term" value="P:proteolysis"/>
    <property type="evidence" value="ECO:0007669"/>
    <property type="project" value="UniProtKB-KW"/>
</dbReference>
<keyword evidence="6" id="KW-1185">Reference proteome</keyword>
<dbReference type="GO" id="GO:0016926">
    <property type="term" value="P:protein desumoylation"/>
    <property type="evidence" value="ECO:0007669"/>
    <property type="project" value="TreeGrafter"/>
</dbReference>
<dbReference type="PANTHER" id="PTHR12606">
    <property type="entry name" value="SENTRIN/SUMO-SPECIFIC PROTEASE"/>
    <property type="match status" value="1"/>
</dbReference>
<keyword evidence="4" id="KW-0788">Thiol protease</keyword>
<dbReference type="GO" id="GO:0016929">
    <property type="term" value="F:deSUMOylase activity"/>
    <property type="evidence" value="ECO:0007669"/>
    <property type="project" value="TreeGrafter"/>
</dbReference>
<evidence type="ECO:0000313" key="7">
    <source>
        <dbReference type="RefSeq" id="XP_056846508.1"/>
    </source>
</evidence>
<dbReference type="Pfam" id="PF02902">
    <property type="entry name" value="Peptidase_C48"/>
    <property type="match status" value="1"/>
</dbReference>
<dbReference type="GO" id="GO:0005634">
    <property type="term" value="C:nucleus"/>
    <property type="evidence" value="ECO:0007669"/>
    <property type="project" value="TreeGrafter"/>
</dbReference>
<evidence type="ECO:0000256" key="4">
    <source>
        <dbReference type="ARBA" id="ARBA00022807"/>
    </source>
</evidence>
<dbReference type="Proteomes" id="UP000504610">
    <property type="component" value="Chromosome 7"/>
</dbReference>
<dbReference type="SUPFAM" id="SSF54001">
    <property type="entry name" value="Cysteine proteinases"/>
    <property type="match status" value="1"/>
</dbReference>
<evidence type="ECO:0000313" key="6">
    <source>
        <dbReference type="Proteomes" id="UP000504610"/>
    </source>
</evidence>
<name>A0A9W3C522_RAPSA</name>
<dbReference type="InterPro" id="IPR038765">
    <property type="entry name" value="Papain-like_cys_pep_sf"/>
</dbReference>
<protein>
    <submittedName>
        <fullName evidence="7">Uncharacterized protein LOC108833649 isoform X2</fullName>
    </submittedName>
</protein>
<gene>
    <name evidence="7" type="primary">LOC108833649</name>
</gene>
<sequence length="291" mass="33930">MRKNFEPSPAIYDPLAPVDPAKLDKLKEHLEKHKNVPTKKTAAHEGEFYRIIITERPWPVKDYGWLFDDHISAFLRVLTKRSMQDPSPYWSKRIAFIDFWFLSTLVHDYTQFKINPSRMKFKDNGYEELINGRMSLDCPTNLKWYEDVDHLYGVLQTGGDHWVAFHVDLLKEKIDCYDPIIGQVTPESEKKIVDSFKPLTQMLPAMLNENIPPTFRKPRKTQFAFRMRKGKYIPQNNQIGDCGVYALKFVECLALGVTFDGINDSNIQGIRVKMTADILVEKGNDMYEQFK</sequence>
<keyword evidence="2" id="KW-0645">Protease</keyword>
<comment type="similarity">
    <text evidence="1">Belongs to the peptidase C48 family.</text>
</comment>
<dbReference type="AlphaFoldDB" id="A0A9W3C522"/>
<reference evidence="6" key="1">
    <citation type="journal article" date="2019" name="Database">
        <title>The radish genome database (RadishGD): an integrated information resource for radish genomics.</title>
        <authorList>
            <person name="Yu H.J."/>
            <person name="Baek S."/>
            <person name="Lee Y.J."/>
            <person name="Cho A."/>
            <person name="Mun J.H."/>
        </authorList>
    </citation>
    <scope>NUCLEOTIDE SEQUENCE [LARGE SCALE GENOMIC DNA]</scope>
    <source>
        <strain evidence="6">cv. WK10039</strain>
    </source>
</reference>
<evidence type="ECO:0000256" key="3">
    <source>
        <dbReference type="ARBA" id="ARBA00022801"/>
    </source>
</evidence>
<accession>A0A9W3C522</accession>